<keyword evidence="3" id="KW-0479">Metal-binding</keyword>
<dbReference type="Gene3D" id="3.40.50.1980">
    <property type="entry name" value="Nitrogenase molybdenum iron protein domain"/>
    <property type="match status" value="2"/>
</dbReference>
<organism evidence="7 8">
    <name type="scientific">Pseudonocardia kongjuensis</name>
    <dbReference type="NCBI Taxonomy" id="102227"/>
    <lineage>
        <taxon>Bacteria</taxon>
        <taxon>Bacillati</taxon>
        <taxon>Actinomycetota</taxon>
        <taxon>Actinomycetes</taxon>
        <taxon>Pseudonocardiales</taxon>
        <taxon>Pseudonocardiaceae</taxon>
        <taxon>Pseudonocardia</taxon>
    </lineage>
</organism>
<evidence type="ECO:0000256" key="2">
    <source>
        <dbReference type="ARBA" id="ARBA00022448"/>
    </source>
</evidence>
<evidence type="ECO:0008006" key="9">
    <source>
        <dbReference type="Google" id="ProtNLM"/>
    </source>
</evidence>
<evidence type="ECO:0000256" key="3">
    <source>
        <dbReference type="ARBA" id="ARBA00022723"/>
    </source>
</evidence>
<keyword evidence="2" id="KW-0813">Transport</keyword>
<dbReference type="Pfam" id="PF01297">
    <property type="entry name" value="ZnuA"/>
    <property type="match status" value="1"/>
</dbReference>
<sequence>MSRSPLRPAALVAGLAALSLGLSACGSGQVDAPTSPDIPQTAIVASTDAWGAVARAVGGNYVQVESIIDSPNVDPHGYEATPQDALTVGDAQLILMNGGGYDAFMTGLIASSGNQAPVVDAVEVSGLEGADEAGHAHEGEAGHAHEEEAGHAHEDEAGHDHAHEDEAGGHEGHDHGAFNEHVWYSLPTVQQVAQQLADRLAEIDPSAAEYFRSNAQAVSGGIAQLTSKATDIGRSHPDARVVVTEPVPDYLLESAGLENVTPQEFSSAVEEGTDPPAAVVAQTLDLFRNQPPADVLIVNSQTESASTDQVRAAAEQAGVPVVEMSETLPEGVDDYVQWMNGNLDELNAALSQ</sequence>
<dbReference type="RefSeq" id="WP_344021336.1">
    <property type="nucleotide sequence ID" value="NZ_BAAAJK010000007.1"/>
</dbReference>
<accession>A0ABP4IEP0</accession>
<dbReference type="InterPro" id="IPR006127">
    <property type="entry name" value="ZnuA-like"/>
</dbReference>
<protein>
    <recommendedName>
        <fullName evidence="9">Zinc/manganese transport system substrate-binding protein</fullName>
    </recommendedName>
</protein>
<feature type="chain" id="PRO_5045634692" description="Zinc/manganese transport system substrate-binding protein" evidence="6">
    <location>
        <begin position="25"/>
        <end position="352"/>
    </location>
</feature>
<gene>
    <name evidence="7" type="ORF">GCM10009613_23000</name>
</gene>
<evidence type="ECO:0000256" key="6">
    <source>
        <dbReference type="SAM" id="SignalP"/>
    </source>
</evidence>
<dbReference type="PANTHER" id="PTHR42953">
    <property type="entry name" value="HIGH-AFFINITY ZINC UPTAKE SYSTEM PROTEIN ZNUA-RELATED"/>
    <property type="match status" value="1"/>
</dbReference>
<dbReference type="SUPFAM" id="SSF53807">
    <property type="entry name" value="Helical backbone' metal receptor"/>
    <property type="match status" value="1"/>
</dbReference>
<evidence type="ECO:0000256" key="4">
    <source>
        <dbReference type="ARBA" id="ARBA00022729"/>
    </source>
</evidence>
<keyword evidence="8" id="KW-1185">Reference proteome</keyword>
<keyword evidence="4 6" id="KW-0732">Signal</keyword>
<evidence type="ECO:0000256" key="5">
    <source>
        <dbReference type="SAM" id="MobiDB-lite"/>
    </source>
</evidence>
<dbReference type="PANTHER" id="PTHR42953:SF1">
    <property type="entry name" value="METAL-BINDING PROTEIN HI_0362-RELATED"/>
    <property type="match status" value="1"/>
</dbReference>
<proteinExistence type="predicted"/>
<comment type="subcellular location">
    <subcellularLocation>
        <location evidence="1">Cell envelope</location>
    </subcellularLocation>
</comment>
<reference evidence="8" key="1">
    <citation type="journal article" date="2019" name="Int. J. Syst. Evol. Microbiol.">
        <title>The Global Catalogue of Microorganisms (GCM) 10K type strain sequencing project: providing services to taxonomists for standard genome sequencing and annotation.</title>
        <authorList>
            <consortium name="The Broad Institute Genomics Platform"/>
            <consortium name="The Broad Institute Genome Sequencing Center for Infectious Disease"/>
            <person name="Wu L."/>
            <person name="Ma J."/>
        </authorList>
    </citation>
    <scope>NUCLEOTIDE SEQUENCE [LARGE SCALE GENOMIC DNA]</scope>
    <source>
        <strain evidence="8">JCM 11896</strain>
    </source>
</reference>
<evidence type="ECO:0000256" key="1">
    <source>
        <dbReference type="ARBA" id="ARBA00004196"/>
    </source>
</evidence>
<feature type="region of interest" description="Disordered" evidence="5">
    <location>
        <begin position="132"/>
        <end position="177"/>
    </location>
</feature>
<evidence type="ECO:0000313" key="8">
    <source>
        <dbReference type="Proteomes" id="UP001501414"/>
    </source>
</evidence>
<comment type="caution">
    <text evidence="7">The sequence shown here is derived from an EMBL/GenBank/DDBJ whole genome shotgun (WGS) entry which is preliminary data.</text>
</comment>
<name>A0ABP4IEP0_9PSEU</name>
<evidence type="ECO:0000313" key="7">
    <source>
        <dbReference type="EMBL" id="GAA1387412.1"/>
    </source>
</evidence>
<dbReference type="Proteomes" id="UP001501414">
    <property type="component" value="Unassembled WGS sequence"/>
</dbReference>
<dbReference type="EMBL" id="BAAAJK010000007">
    <property type="protein sequence ID" value="GAA1387412.1"/>
    <property type="molecule type" value="Genomic_DNA"/>
</dbReference>
<dbReference type="InterPro" id="IPR050492">
    <property type="entry name" value="Bact_metal-bind_prot9"/>
</dbReference>
<feature type="signal peptide" evidence="6">
    <location>
        <begin position="1"/>
        <end position="24"/>
    </location>
</feature>
<dbReference type="PROSITE" id="PS51257">
    <property type="entry name" value="PROKAR_LIPOPROTEIN"/>
    <property type="match status" value="1"/>
</dbReference>